<dbReference type="Gene3D" id="2.170.270.10">
    <property type="entry name" value="SET domain"/>
    <property type="match status" value="1"/>
</dbReference>
<dbReference type="EnsemblMetazoa" id="MDOA009169-RA">
    <property type="protein sequence ID" value="MDOA009169-PA"/>
    <property type="gene ID" value="MDOA009169"/>
</dbReference>
<dbReference type="KEGG" id="mde:101899600"/>
<dbReference type="InterPro" id="IPR001214">
    <property type="entry name" value="SET_dom"/>
</dbReference>
<dbReference type="Gene3D" id="1.10.220.160">
    <property type="match status" value="1"/>
</dbReference>
<dbReference type="OrthoDB" id="77368at2759"/>
<dbReference type="PANTHER" id="PTHR46455">
    <property type="entry name" value="SET AND MYND DOMAIN CONTAINING, ARTHROPOD-SPECIFIC, MEMBER 4, ISOFORM A"/>
    <property type="match status" value="1"/>
</dbReference>
<dbReference type="Gene3D" id="6.10.140.2220">
    <property type="match status" value="1"/>
</dbReference>
<proteinExistence type="predicted"/>
<dbReference type="InterPro" id="IPR053010">
    <property type="entry name" value="SET_SmydA-8"/>
</dbReference>
<dbReference type="STRING" id="7370.A0A1I8MWI5"/>
<organism evidence="2">
    <name type="scientific">Musca domestica</name>
    <name type="common">House fly</name>
    <dbReference type="NCBI Taxonomy" id="7370"/>
    <lineage>
        <taxon>Eukaryota</taxon>
        <taxon>Metazoa</taxon>
        <taxon>Ecdysozoa</taxon>
        <taxon>Arthropoda</taxon>
        <taxon>Hexapoda</taxon>
        <taxon>Insecta</taxon>
        <taxon>Pterygota</taxon>
        <taxon>Neoptera</taxon>
        <taxon>Endopterygota</taxon>
        <taxon>Diptera</taxon>
        <taxon>Brachycera</taxon>
        <taxon>Muscomorpha</taxon>
        <taxon>Muscoidea</taxon>
        <taxon>Muscidae</taxon>
        <taxon>Musca</taxon>
    </lineage>
</organism>
<dbReference type="eggNOG" id="KOG2084">
    <property type="taxonomic scope" value="Eukaryota"/>
</dbReference>
<reference evidence="2" key="1">
    <citation type="submission" date="2020-05" db="UniProtKB">
        <authorList>
            <consortium name="EnsemblMetazoa"/>
        </authorList>
    </citation>
    <scope>IDENTIFICATION</scope>
    <source>
        <strain evidence="2">Aabys</strain>
    </source>
</reference>
<dbReference type="VEuPathDB" id="VectorBase:MDOMA2_003556"/>
<sequence length="495" mass="57164">MADEFGKNCTICENETLGRYVKATEVIPAGETILLESPILILACKGDKRCCNCYRFAQQYCRKCSIAPLCLDCAEHNDEFDCNVLAAAGAVSLPDVRVDILKKHFDTYGLLQCLLLHENPQTRKTFGKMLQMEAHLEKRRNTKIWQEHDRDIVQPLLQSNIWRGFEMAPNINGDFLQKILAIWDVNSHEIRAPDAEIMRGLYPQVSLLAHNCCPNANQAIDDQYRMKVYANREIGRGEVVTNSYTNLLLGTDERRQILREGKYFHCTCARCEDPTELGSHMSSFICSACAGHKQESYIVKDRDSQTWKCQKCEHTLRPEQVAKILEKSKEEMFHAHGDYRRLEYLLAKLCTILHKNHYLVVDLKQEMANILRNAILNSRRPNRQLFERKIRLCQDLVLLLQTIQPGMTRLKGIALYEMATSHVKLQRLKFEENEMEEDDLKKRLKECLAMYRESIRMLSHEPPKTPEGQLLKNVAKEFDVLQKDVENGAQSEGDK</sequence>
<accession>A0A1I8MWI5</accession>
<dbReference type="CDD" id="cd20071">
    <property type="entry name" value="SET_SMYD"/>
    <property type="match status" value="1"/>
</dbReference>
<dbReference type="GO" id="GO:0008757">
    <property type="term" value="F:S-adenosylmethionine-dependent methyltransferase activity"/>
    <property type="evidence" value="ECO:0007669"/>
    <property type="project" value="UniProtKB-ARBA"/>
</dbReference>
<dbReference type="InterPro" id="IPR046341">
    <property type="entry name" value="SET_dom_sf"/>
</dbReference>
<dbReference type="PROSITE" id="PS50280">
    <property type="entry name" value="SET"/>
    <property type="match status" value="1"/>
</dbReference>
<dbReference type="PANTHER" id="PTHR46455:SF6">
    <property type="entry name" value="RE22408P-RELATED"/>
    <property type="match status" value="1"/>
</dbReference>
<dbReference type="GO" id="GO:0008170">
    <property type="term" value="F:N-methyltransferase activity"/>
    <property type="evidence" value="ECO:0007669"/>
    <property type="project" value="UniProtKB-ARBA"/>
</dbReference>
<protein>
    <recommendedName>
        <fullName evidence="1">SET domain-containing protein</fullName>
    </recommendedName>
</protein>
<dbReference type="Pfam" id="PF00856">
    <property type="entry name" value="SET"/>
    <property type="match status" value="1"/>
</dbReference>
<dbReference type="AlphaFoldDB" id="A0A1I8MWI5"/>
<evidence type="ECO:0000313" key="2">
    <source>
        <dbReference type="EnsemblMetazoa" id="MDOA009169-PA"/>
    </source>
</evidence>
<feature type="domain" description="SET" evidence="1">
    <location>
        <begin position="7"/>
        <end position="245"/>
    </location>
</feature>
<dbReference type="VEuPathDB" id="VectorBase:MDOA009169"/>
<dbReference type="RefSeq" id="XP_005188645.2">
    <property type="nucleotide sequence ID" value="XM_005188588.4"/>
</dbReference>
<dbReference type="GO" id="GO:0008276">
    <property type="term" value="F:protein methyltransferase activity"/>
    <property type="evidence" value="ECO:0007669"/>
    <property type="project" value="UniProtKB-ARBA"/>
</dbReference>
<gene>
    <name evidence="2" type="primary">101899600</name>
</gene>
<dbReference type="SUPFAM" id="SSF82199">
    <property type="entry name" value="SET domain"/>
    <property type="match status" value="1"/>
</dbReference>
<name>A0A1I8MWI5_MUSDO</name>
<evidence type="ECO:0000259" key="1">
    <source>
        <dbReference type="PROSITE" id="PS50280"/>
    </source>
</evidence>